<dbReference type="InterPro" id="IPR017946">
    <property type="entry name" value="PLC-like_Pdiesterase_TIM-brl"/>
</dbReference>
<protein>
    <recommendedName>
        <fullName evidence="1">Phosphatidylinositol-specific phospholipase C X domain-containing protein</fullName>
    </recommendedName>
</protein>
<feature type="domain" description="Phosphatidylinositol-specific phospholipase C X" evidence="1">
    <location>
        <begin position="28"/>
        <end position="159"/>
    </location>
</feature>
<sequence>MMHRRAKPSVCNGYSELCDRGYDKVAYATTHNAYATGDNIAANQNKDVRQQLDAGIRGFMLDLYKRDSDPMNNPYLCHSSCTLLNAGKAVDVLKDIKTYMDANTNEVITIFLENADSFSAVDVAQIFKDSGLDKYAFTANTTSDFTWPSLSQMISVDKRLVIFDDRSTDTKAVPWLLLEGDYVVQTSYSVASGTSFNCQPNTQVRPLWVMNHFVYTDYSILNLNFERPAPNVASTVNTRASIVGQANQCGSAGHFPNFITVDFYDVGDIFPAVADINGVTYKSTATNTFSEDGSSSTTSGAARTPKAALVGMAASTALALLLLA</sequence>
<dbReference type="AlphaFoldDB" id="A0A9W8I8L6"/>
<dbReference type="OrthoDB" id="7984201at2759"/>
<evidence type="ECO:0000313" key="3">
    <source>
        <dbReference type="Proteomes" id="UP001139887"/>
    </source>
</evidence>
<proteinExistence type="predicted"/>
<dbReference type="SUPFAM" id="SSF51695">
    <property type="entry name" value="PLC-like phosphodiesterases"/>
    <property type="match status" value="1"/>
</dbReference>
<name>A0A9W8I8L6_9FUNG</name>
<dbReference type="EMBL" id="JANBUW010000965">
    <property type="protein sequence ID" value="KAJ2844847.1"/>
    <property type="molecule type" value="Genomic_DNA"/>
</dbReference>
<dbReference type="GO" id="GO:0006629">
    <property type="term" value="P:lipid metabolic process"/>
    <property type="evidence" value="ECO:0007669"/>
    <property type="project" value="InterPro"/>
</dbReference>
<dbReference type="Pfam" id="PF26146">
    <property type="entry name" value="PI-PLC_X"/>
    <property type="match status" value="1"/>
</dbReference>
<evidence type="ECO:0000259" key="1">
    <source>
        <dbReference type="SMART" id="SM00148"/>
    </source>
</evidence>
<reference evidence="2" key="1">
    <citation type="submission" date="2022-07" db="EMBL/GenBank/DDBJ databases">
        <title>Phylogenomic reconstructions and comparative analyses of Kickxellomycotina fungi.</title>
        <authorList>
            <person name="Reynolds N.K."/>
            <person name="Stajich J.E."/>
            <person name="Barry K."/>
            <person name="Grigoriev I.V."/>
            <person name="Crous P."/>
            <person name="Smith M.E."/>
        </authorList>
    </citation>
    <scope>NUCLEOTIDE SEQUENCE</scope>
    <source>
        <strain evidence="2">NRRL 1566</strain>
    </source>
</reference>
<dbReference type="SMART" id="SM00148">
    <property type="entry name" value="PLCXc"/>
    <property type="match status" value="1"/>
</dbReference>
<evidence type="ECO:0000313" key="2">
    <source>
        <dbReference type="EMBL" id="KAJ2844847.1"/>
    </source>
</evidence>
<keyword evidence="3" id="KW-1185">Reference proteome</keyword>
<dbReference type="Proteomes" id="UP001139887">
    <property type="component" value="Unassembled WGS sequence"/>
</dbReference>
<organism evidence="2 3">
    <name type="scientific">Coemansia brasiliensis</name>
    <dbReference type="NCBI Taxonomy" id="2650707"/>
    <lineage>
        <taxon>Eukaryota</taxon>
        <taxon>Fungi</taxon>
        <taxon>Fungi incertae sedis</taxon>
        <taxon>Zoopagomycota</taxon>
        <taxon>Kickxellomycotina</taxon>
        <taxon>Kickxellomycetes</taxon>
        <taxon>Kickxellales</taxon>
        <taxon>Kickxellaceae</taxon>
        <taxon>Coemansia</taxon>
    </lineage>
</organism>
<dbReference type="PANTHER" id="PTHR13593:SF140">
    <property type="entry name" value="PLC-LIKE PHOSPHODIESTERASE"/>
    <property type="match status" value="1"/>
</dbReference>
<dbReference type="GO" id="GO:0008081">
    <property type="term" value="F:phosphoric diester hydrolase activity"/>
    <property type="evidence" value="ECO:0007669"/>
    <property type="project" value="InterPro"/>
</dbReference>
<dbReference type="InterPro" id="IPR000909">
    <property type="entry name" value="PLipase_C_PInositol-sp_X_dom"/>
</dbReference>
<dbReference type="InterPro" id="IPR051057">
    <property type="entry name" value="PI-PLC_domain"/>
</dbReference>
<comment type="caution">
    <text evidence="2">The sequence shown here is derived from an EMBL/GenBank/DDBJ whole genome shotgun (WGS) entry which is preliminary data.</text>
</comment>
<dbReference type="PROSITE" id="PS50007">
    <property type="entry name" value="PIPLC_X_DOMAIN"/>
    <property type="match status" value="1"/>
</dbReference>
<gene>
    <name evidence="2" type="ORF">IWW36_005023</name>
</gene>
<dbReference type="Gene3D" id="3.20.20.190">
    <property type="entry name" value="Phosphatidylinositol (PI) phosphodiesterase"/>
    <property type="match status" value="1"/>
</dbReference>
<dbReference type="PANTHER" id="PTHR13593">
    <property type="match status" value="1"/>
</dbReference>
<accession>A0A9W8I8L6</accession>